<protein>
    <submittedName>
        <fullName evidence="7">UV DNA damage repair endonuclease UvsE</fullName>
    </submittedName>
</protein>
<keyword evidence="6" id="KW-0234">DNA repair</keyword>
<dbReference type="EMBL" id="WSFT01000053">
    <property type="protein sequence ID" value="MBS4539919.1"/>
    <property type="molecule type" value="Genomic_DNA"/>
</dbReference>
<keyword evidence="5" id="KW-0378">Hydrolase</keyword>
<evidence type="ECO:0000313" key="7">
    <source>
        <dbReference type="EMBL" id="MBS4539919.1"/>
    </source>
</evidence>
<dbReference type="GO" id="GO:0009411">
    <property type="term" value="P:response to UV"/>
    <property type="evidence" value="ECO:0007669"/>
    <property type="project" value="InterPro"/>
</dbReference>
<evidence type="ECO:0000256" key="6">
    <source>
        <dbReference type="ARBA" id="ARBA00023204"/>
    </source>
</evidence>
<evidence type="ECO:0000313" key="8">
    <source>
        <dbReference type="Proteomes" id="UP000724672"/>
    </source>
</evidence>
<dbReference type="NCBIfam" id="TIGR00629">
    <property type="entry name" value="uvde"/>
    <property type="match status" value="1"/>
</dbReference>
<comment type="caution">
    <text evidence="7">The sequence shown here is derived from an EMBL/GenBank/DDBJ whole genome shotgun (WGS) entry which is preliminary data.</text>
</comment>
<organism evidence="7 8">
    <name type="scientific">Anaeromonas frigoriresistens</name>
    <dbReference type="NCBI Taxonomy" id="2683708"/>
    <lineage>
        <taxon>Bacteria</taxon>
        <taxon>Bacillati</taxon>
        <taxon>Bacillota</taxon>
        <taxon>Tissierellia</taxon>
        <taxon>Tissierellales</taxon>
        <taxon>Thermohalobacteraceae</taxon>
        <taxon>Anaeromonas</taxon>
    </lineage>
</organism>
<accession>A0A942ZA69</accession>
<dbReference type="GO" id="GO:0016787">
    <property type="term" value="F:hydrolase activity"/>
    <property type="evidence" value="ECO:0007669"/>
    <property type="project" value="UniProtKB-KW"/>
</dbReference>
<keyword evidence="1" id="KW-0540">Nuclease</keyword>
<dbReference type="InterPro" id="IPR004601">
    <property type="entry name" value="UvdE"/>
</dbReference>
<evidence type="ECO:0000256" key="5">
    <source>
        <dbReference type="ARBA" id="ARBA00022801"/>
    </source>
</evidence>
<dbReference type="GO" id="GO:0006289">
    <property type="term" value="P:nucleotide-excision repair"/>
    <property type="evidence" value="ECO:0007669"/>
    <property type="project" value="InterPro"/>
</dbReference>
<dbReference type="RefSeq" id="WP_203367825.1">
    <property type="nucleotide sequence ID" value="NZ_WSFT01000053.1"/>
</dbReference>
<dbReference type="Proteomes" id="UP000724672">
    <property type="component" value="Unassembled WGS sequence"/>
</dbReference>
<gene>
    <name evidence="7" type="primary">uvsE</name>
    <name evidence="7" type="ORF">GOQ27_15695</name>
</gene>
<dbReference type="InterPro" id="IPR036237">
    <property type="entry name" value="Xyl_isomerase-like_sf"/>
</dbReference>
<dbReference type="Pfam" id="PF03851">
    <property type="entry name" value="UvdE"/>
    <property type="match status" value="1"/>
</dbReference>
<dbReference type="PANTHER" id="PTHR31290:SF5">
    <property type="entry name" value="UV-DAMAGE ENDONUCLEASE"/>
    <property type="match status" value="1"/>
</dbReference>
<dbReference type="SUPFAM" id="SSF51658">
    <property type="entry name" value="Xylose isomerase-like"/>
    <property type="match status" value="1"/>
</dbReference>
<dbReference type="PANTHER" id="PTHR31290">
    <property type="entry name" value="UV-DAMAGE ENDONUCLEASE"/>
    <property type="match status" value="1"/>
</dbReference>
<evidence type="ECO:0000256" key="1">
    <source>
        <dbReference type="ARBA" id="ARBA00022722"/>
    </source>
</evidence>
<proteinExistence type="predicted"/>
<reference evidence="7" key="1">
    <citation type="submission" date="2019-12" db="EMBL/GenBank/DDBJ databases">
        <title>Clostridiaceae gen. nov. sp. nov., isolated from sediment in Xinjiang, China.</title>
        <authorList>
            <person name="Zhang R."/>
        </authorList>
    </citation>
    <scope>NUCLEOTIDE SEQUENCE</scope>
    <source>
        <strain evidence="7">D2Q-11</strain>
    </source>
</reference>
<keyword evidence="2 7" id="KW-0255">Endonuclease</keyword>
<evidence type="ECO:0000256" key="4">
    <source>
        <dbReference type="ARBA" id="ARBA00022769"/>
    </source>
</evidence>
<evidence type="ECO:0000256" key="3">
    <source>
        <dbReference type="ARBA" id="ARBA00022763"/>
    </source>
</evidence>
<sequence>MLIRFGYVAMAIDLKNCSPSKTMTYTNYEKMKDSEVKLYKLKKITKENLINTKRILLYNVASDIKVYRLSSRLVPLVTHSDVIDWDYTKEFQEIYKSISKIINDNKLRVSMHPDHFTIISSPKDNVVEKSIEILEYHNNIMSSMDLSPQDGKLVLHIGGKYDGKEKTKKRFVENFLKLPEDIKSRIIVENDDKIYDVEDVLEVCRETKVPMVLDIHHHWCNNRDKPIGEYLEEIFNTWKSQPFPPKVHLSSPKDEKNFRAHHDYIDYFFFKEFIDKAKNLNQDFDIMIEAKKKNLALVKLIEDIKKQQDYQIINNATIKA</sequence>
<dbReference type="GO" id="GO:0004519">
    <property type="term" value="F:endonuclease activity"/>
    <property type="evidence" value="ECO:0007669"/>
    <property type="project" value="UniProtKB-KW"/>
</dbReference>
<keyword evidence="3" id="KW-0227">DNA damage</keyword>
<dbReference type="Gene3D" id="3.20.20.150">
    <property type="entry name" value="Divalent-metal-dependent TIM barrel enzymes"/>
    <property type="match status" value="1"/>
</dbReference>
<keyword evidence="8" id="KW-1185">Reference proteome</keyword>
<keyword evidence="4" id="KW-0228">DNA excision</keyword>
<dbReference type="AlphaFoldDB" id="A0A942ZA69"/>
<evidence type="ECO:0000256" key="2">
    <source>
        <dbReference type="ARBA" id="ARBA00022759"/>
    </source>
</evidence>
<name>A0A942ZA69_9FIRM</name>